<dbReference type="STRING" id="1387353.BSF38_00047"/>
<sequence length="420" mass="46239">MKERAFRDERDGTDFRLVGKRSNIQSRLDAMATTPFVKSQRLQKLPPYLFAEIDKKKKAAIAAGRDIINLGVGDPDRPTPRPIIESLQHHVENPAFHQYALDQGAPELRKSIAAFCKKRYGLDLNPDTEILPLIGSKEGIAHFPLAVLNPSEISLVPDPCYPVYRSSSMFAGADVYTMPLERSLGFRPDLDAIPADVYALARLMFLNFPNNPTGGTADLAYFEKVVDLAKTHDFVIAQDAAYNEMYFDKPAPSILQVPGAKDVAVEFHSLSKTFNMTGWRVGFAIGGAPLIAALGQVKANTDSGIFTAIQFAAKTALDQYDELTPPIRALYKERRDAFVGALRKLGWDVPSPEATFYVWIPCPKGYSSTDLCARILEEADVVTTPGLGFGRTADGYIRAALTVETPRLLEAVERIGKLSL</sequence>
<dbReference type="PROSITE" id="PS00105">
    <property type="entry name" value="AA_TRANSFER_CLASS_1"/>
    <property type="match status" value="1"/>
</dbReference>
<dbReference type="InterPro" id="IPR015422">
    <property type="entry name" value="PyrdxlP-dep_Trfase_small"/>
</dbReference>
<dbReference type="CDD" id="cd00609">
    <property type="entry name" value="AAT_like"/>
    <property type="match status" value="1"/>
</dbReference>
<comment type="cofactor">
    <cofactor evidence="1 4">
        <name>pyridoxal 5'-phosphate</name>
        <dbReference type="ChEBI" id="CHEBI:597326"/>
    </cofactor>
</comment>
<accession>A0A1U7CIB7</accession>
<evidence type="ECO:0000256" key="2">
    <source>
        <dbReference type="ARBA" id="ARBA00022576"/>
    </source>
</evidence>
<keyword evidence="3 4" id="KW-0808">Transferase</keyword>
<dbReference type="Gene3D" id="3.90.1150.10">
    <property type="entry name" value="Aspartate Aminotransferase, domain 1"/>
    <property type="match status" value="1"/>
</dbReference>
<gene>
    <name evidence="6" type="primary">dapL</name>
    <name evidence="6" type="ORF">BSF38_00047</name>
</gene>
<dbReference type="InterPro" id="IPR015421">
    <property type="entry name" value="PyrdxlP-dep_Trfase_major"/>
</dbReference>
<dbReference type="InterPro" id="IPR050881">
    <property type="entry name" value="LL-DAP_aminotransferase"/>
</dbReference>
<evidence type="ECO:0000259" key="5">
    <source>
        <dbReference type="Pfam" id="PF00155"/>
    </source>
</evidence>
<reference evidence="7" key="1">
    <citation type="submission" date="2016-12" db="EMBL/GenBank/DDBJ databases">
        <title>Comparative genomics of four Isosphaeraceae planctomycetes: a common pool of plasmids and glycoside hydrolase genes.</title>
        <authorList>
            <person name="Ivanova A."/>
        </authorList>
    </citation>
    <scope>NUCLEOTIDE SEQUENCE [LARGE SCALE GENOMIC DNA]</scope>
    <source>
        <strain evidence="7">PX4</strain>
    </source>
</reference>
<keyword evidence="2 4" id="KW-0032">Aminotransferase</keyword>
<evidence type="ECO:0000256" key="4">
    <source>
        <dbReference type="RuleBase" id="RU000481"/>
    </source>
</evidence>
<evidence type="ECO:0000256" key="1">
    <source>
        <dbReference type="ARBA" id="ARBA00001933"/>
    </source>
</evidence>
<dbReference type="GO" id="GO:0008483">
    <property type="term" value="F:transaminase activity"/>
    <property type="evidence" value="ECO:0007669"/>
    <property type="project" value="UniProtKB-KW"/>
</dbReference>
<evidence type="ECO:0000313" key="6">
    <source>
        <dbReference type="EMBL" id="APW58648.1"/>
    </source>
</evidence>
<dbReference type="GO" id="GO:0030170">
    <property type="term" value="F:pyridoxal phosphate binding"/>
    <property type="evidence" value="ECO:0007669"/>
    <property type="project" value="InterPro"/>
</dbReference>
<dbReference type="Gene3D" id="3.40.640.10">
    <property type="entry name" value="Type I PLP-dependent aspartate aminotransferase-like (Major domain)"/>
    <property type="match status" value="1"/>
</dbReference>
<dbReference type="PANTHER" id="PTHR42832:SF3">
    <property type="entry name" value="L-GLUTAMINE--4-(METHYLSULFANYL)-2-OXOBUTANOATE AMINOTRANSFERASE"/>
    <property type="match status" value="1"/>
</dbReference>
<dbReference type="PANTHER" id="PTHR42832">
    <property type="entry name" value="AMINO ACID AMINOTRANSFERASE"/>
    <property type="match status" value="1"/>
</dbReference>
<dbReference type="InterPro" id="IPR004839">
    <property type="entry name" value="Aminotransferase_I/II_large"/>
</dbReference>
<evidence type="ECO:0000313" key="7">
    <source>
        <dbReference type="Proteomes" id="UP000186309"/>
    </source>
</evidence>
<name>A0A1U7CIB7_9BACT</name>
<dbReference type="AlphaFoldDB" id="A0A1U7CIB7"/>
<dbReference type="InterPro" id="IPR015424">
    <property type="entry name" value="PyrdxlP-dep_Trfase"/>
</dbReference>
<comment type="similarity">
    <text evidence="4">Belongs to the class-I pyridoxal-phosphate-dependent aminotransferase family.</text>
</comment>
<proteinExistence type="inferred from homology"/>
<dbReference type="SUPFAM" id="SSF53383">
    <property type="entry name" value="PLP-dependent transferases"/>
    <property type="match status" value="1"/>
</dbReference>
<dbReference type="Pfam" id="PF00155">
    <property type="entry name" value="Aminotran_1_2"/>
    <property type="match status" value="1"/>
</dbReference>
<dbReference type="EMBL" id="CP019082">
    <property type="protein sequence ID" value="APW58648.1"/>
    <property type="molecule type" value="Genomic_DNA"/>
</dbReference>
<dbReference type="NCBIfam" id="NF006756">
    <property type="entry name" value="PRK09276.1"/>
    <property type="match status" value="1"/>
</dbReference>
<feature type="domain" description="Aminotransferase class I/classII large" evidence="5">
    <location>
        <begin position="66"/>
        <end position="415"/>
    </location>
</feature>
<organism evidence="6 7">
    <name type="scientific">Paludisphaera borealis</name>
    <dbReference type="NCBI Taxonomy" id="1387353"/>
    <lineage>
        <taxon>Bacteria</taxon>
        <taxon>Pseudomonadati</taxon>
        <taxon>Planctomycetota</taxon>
        <taxon>Planctomycetia</taxon>
        <taxon>Isosphaerales</taxon>
        <taxon>Isosphaeraceae</taxon>
        <taxon>Paludisphaera</taxon>
    </lineage>
</organism>
<dbReference type="EC" id="2.6.1.-" evidence="4"/>
<protein>
    <recommendedName>
        <fullName evidence="4">Aminotransferase</fullName>
        <ecNumber evidence="4">2.6.1.-</ecNumber>
    </recommendedName>
</protein>
<keyword evidence="7" id="KW-1185">Reference proteome</keyword>
<evidence type="ECO:0000256" key="3">
    <source>
        <dbReference type="ARBA" id="ARBA00022679"/>
    </source>
</evidence>
<dbReference type="KEGG" id="pbor:BSF38_00047"/>
<dbReference type="Proteomes" id="UP000186309">
    <property type="component" value="Chromosome"/>
</dbReference>
<dbReference type="InterPro" id="IPR004838">
    <property type="entry name" value="NHTrfase_class1_PyrdxlP-BS"/>
</dbReference>